<dbReference type="KEGG" id="aqu:100632867"/>
<feature type="compositionally biased region" description="Basic residues" evidence="7">
    <location>
        <begin position="16"/>
        <end position="31"/>
    </location>
</feature>
<organism evidence="9">
    <name type="scientific">Amphimedon queenslandica</name>
    <name type="common">Sponge</name>
    <dbReference type="NCBI Taxonomy" id="400682"/>
    <lineage>
        <taxon>Eukaryota</taxon>
        <taxon>Metazoa</taxon>
        <taxon>Porifera</taxon>
        <taxon>Demospongiae</taxon>
        <taxon>Heteroscleromorpha</taxon>
        <taxon>Haplosclerida</taxon>
        <taxon>Niphatidae</taxon>
        <taxon>Amphimedon</taxon>
    </lineage>
</organism>
<dbReference type="PANTHER" id="PTHR19965">
    <property type="entry name" value="RNA AND EXPORT FACTOR BINDING PROTEIN"/>
    <property type="match status" value="1"/>
</dbReference>
<dbReference type="OMA" id="RNDYPRD"/>
<reference evidence="9" key="2">
    <citation type="submission" date="2017-05" db="UniProtKB">
        <authorList>
            <consortium name="EnsemblMetazoa"/>
        </authorList>
    </citation>
    <scope>IDENTIFICATION</scope>
</reference>
<reference evidence="10" key="1">
    <citation type="journal article" date="2010" name="Nature">
        <title>The Amphimedon queenslandica genome and the evolution of animal complexity.</title>
        <authorList>
            <person name="Srivastava M."/>
            <person name="Simakov O."/>
            <person name="Chapman J."/>
            <person name="Fahey B."/>
            <person name="Gauthier M.E."/>
            <person name="Mitros T."/>
            <person name="Richards G.S."/>
            <person name="Conaco C."/>
            <person name="Dacre M."/>
            <person name="Hellsten U."/>
            <person name="Larroux C."/>
            <person name="Putnam N.H."/>
            <person name="Stanke M."/>
            <person name="Adamska M."/>
            <person name="Darling A."/>
            <person name="Degnan S.M."/>
            <person name="Oakley T.H."/>
            <person name="Plachetzki D.C."/>
            <person name="Zhai Y."/>
            <person name="Adamski M."/>
            <person name="Calcino A."/>
            <person name="Cummins S.F."/>
            <person name="Goodstein D.M."/>
            <person name="Harris C."/>
            <person name="Jackson D.J."/>
            <person name="Leys S.P."/>
            <person name="Shu S."/>
            <person name="Woodcroft B.J."/>
            <person name="Vervoort M."/>
            <person name="Kosik K.S."/>
            <person name="Manning G."/>
            <person name="Degnan B.M."/>
            <person name="Rokhsar D.S."/>
        </authorList>
    </citation>
    <scope>NUCLEOTIDE SEQUENCE [LARGE SCALE GENOMIC DNA]</scope>
</reference>
<dbReference type="PROSITE" id="PS50102">
    <property type="entry name" value="RRM"/>
    <property type="match status" value="1"/>
</dbReference>
<dbReference type="InterPro" id="IPR012677">
    <property type="entry name" value="Nucleotide-bd_a/b_plait_sf"/>
</dbReference>
<keyword evidence="10" id="KW-1185">Reference proteome</keyword>
<dbReference type="Proteomes" id="UP000007879">
    <property type="component" value="Unassembled WGS sequence"/>
</dbReference>
<dbReference type="OrthoDB" id="1049195at2759"/>
<keyword evidence="5" id="KW-0539">Nucleus</keyword>
<evidence type="ECO:0000256" key="1">
    <source>
        <dbReference type="ARBA" id="ARBA00004123"/>
    </source>
</evidence>
<dbReference type="GO" id="GO:0006406">
    <property type="term" value="P:mRNA export from nucleus"/>
    <property type="evidence" value="ECO:0007669"/>
    <property type="project" value="TreeGrafter"/>
</dbReference>
<evidence type="ECO:0000256" key="6">
    <source>
        <dbReference type="PROSITE-ProRule" id="PRU00176"/>
    </source>
</evidence>
<evidence type="ECO:0000256" key="5">
    <source>
        <dbReference type="ARBA" id="ARBA00023242"/>
    </source>
</evidence>
<comment type="subcellular location">
    <subcellularLocation>
        <location evidence="1">Nucleus</location>
    </subcellularLocation>
</comment>
<dbReference type="Gene3D" id="3.30.70.330">
    <property type="match status" value="1"/>
</dbReference>
<dbReference type="GO" id="GO:0003729">
    <property type="term" value="F:mRNA binding"/>
    <property type="evidence" value="ECO:0007669"/>
    <property type="project" value="TreeGrafter"/>
</dbReference>
<evidence type="ECO:0000256" key="4">
    <source>
        <dbReference type="ARBA" id="ARBA00022884"/>
    </source>
</evidence>
<dbReference type="GO" id="GO:0005634">
    <property type="term" value="C:nucleus"/>
    <property type="evidence" value="ECO:0007669"/>
    <property type="project" value="UniProtKB-SubCell"/>
</dbReference>
<dbReference type="FunFam" id="3.30.70.330:FF:000273">
    <property type="entry name" value="THO complex subunit 4"/>
    <property type="match status" value="1"/>
</dbReference>
<name>A0A1X7VEL4_AMPQE</name>
<dbReference type="PANTHER" id="PTHR19965:SF82">
    <property type="entry name" value="THO COMPLEX SUBUNIT 4"/>
    <property type="match status" value="1"/>
</dbReference>
<evidence type="ECO:0000313" key="10">
    <source>
        <dbReference type="Proteomes" id="UP000007879"/>
    </source>
</evidence>
<feature type="region of interest" description="Disordered" evidence="7">
    <location>
        <begin position="1"/>
        <end position="68"/>
    </location>
</feature>
<dbReference type="EnsemblMetazoa" id="XM_003384450.3">
    <property type="protein sequence ID" value="XP_003384498.1"/>
    <property type="gene ID" value="LOC100632867"/>
</dbReference>
<dbReference type="SMART" id="SM01218">
    <property type="entry name" value="FoP_duplication"/>
    <property type="match status" value="1"/>
</dbReference>
<dbReference type="Pfam" id="PF13865">
    <property type="entry name" value="FoP_duplication"/>
    <property type="match status" value="1"/>
</dbReference>
<dbReference type="SMART" id="SM00360">
    <property type="entry name" value="RRM"/>
    <property type="match status" value="1"/>
</dbReference>
<evidence type="ECO:0000259" key="8">
    <source>
        <dbReference type="PROSITE" id="PS50102"/>
    </source>
</evidence>
<keyword evidence="2" id="KW-0813">Transport</keyword>
<dbReference type="InterPro" id="IPR000504">
    <property type="entry name" value="RRM_dom"/>
</dbReference>
<keyword evidence="4 6" id="KW-0694">RNA-binding</keyword>
<gene>
    <name evidence="9" type="primary">100632867</name>
</gene>
<proteinExistence type="predicted"/>
<feature type="domain" description="RRM" evidence="8">
    <location>
        <begin position="93"/>
        <end position="170"/>
    </location>
</feature>
<dbReference type="STRING" id="400682.A0A1X7VEL4"/>
<dbReference type="AlphaFoldDB" id="A0A1X7VEL4"/>
<dbReference type="InterPro" id="IPR025715">
    <property type="entry name" value="FoP_C"/>
</dbReference>
<feature type="region of interest" description="Disordered" evidence="7">
    <location>
        <begin position="174"/>
        <end position="246"/>
    </location>
</feature>
<evidence type="ECO:0000256" key="7">
    <source>
        <dbReference type="SAM" id="MobiDB-lite"/>
    </source>
</evidence>
<dbReference type="InterPro" id="IPR051229">
    <property type="entry name" value="ALYREF_mRNA_export"/>
</dbReference>
<feature type="compositionally biased region" description="Basic residues" evidence="7">
    <location>
        <begin position="207"/>
        <end position="218"/>
    </location>
</feature>
<keyword evidence="3" id="KW-0509">mRNA transport</keyword>
<feature type="compositionally biased region" description="Polar residues" evidence="7">
    <location>
        <begin position="176"/>
        <end position="185"/>
    </location>
</feature>
<accession>A0A1X7VEL4</accession>
<feature type="compositionally biased region" description="Gly residues" evidence="7">
    <location>
        <begin position="32"/>
        <end position="54"/>
    </location>
</feature>
<dbReference type="eggNOG" id="KOG0533">
    <property type="taxonomic scope" value="Eukaryota"/>
</dbReference>
<dbReference type="CDD" id="cd12680">
    <property type="entry name" value="RRM_THOC4"/>
    <property type="match status" value="1"/>
</dbReference>
<sequence length="246" mass="26437">MEYMVDQPLDAFIQTRKGRGRGGRGRGRGGRGRGGGGPARRNSFGGGRGGGGGFRRQSNRPQRQMAGKWQHDMYQGDFNGSAQVQTPAKSGGTKLLISNLDYGVSDDDIKELFREFGRLRKAEVHYDKSGRSVGTAQVIFERNVDALKAVKQYNGVPLDGRPMSIQLMDGSGAAKTFTSTPNKPNIKQRVGQRLSGGGRGGFARGGGRGRGRGRGGRGGKKEEVPTAEELDADLEAYKQSTDSWTA</sequence>
<dbReference type="Pfam" id="PF00076">
    <property type="entry name" value="RRM_1"/>
    <property type="match status" value="1"/>
</dbReference>
<protein>
    <recommendedName>
        <fullName evidence="8">RRM domain-containing protein</fullName>
    </recommendedName>
</protein>
<evidence type="ECO:0000256" key="2">
    <source>
        <dbReference type="ARBA" id="ARBA00022448"/>
    </source>
</evidence>
<dbReference type="EnsemblMetazoa" id="Aqu2.1.38471_001">
    <property type="protein sequence ID" value="Aqu2.1.38471_001"/>
    <property type="gene ID" value="Aqu2.1.38471"/>
</dbReference>
<feature type="compositionally biased region" description="Acidic residues" evidence="7">
    <location>
        <begin position="225"/>
        <end position="234"/>
    </location>
</feature>
<dbReference type="InParanoid" id="A0A1X7VEL4"/>
<evidence type="ECO:0000256" key="3">
    <source>
        <dbReference type="ARBA" id="ARBA00022816"/>
    </source>
</evidence>
<feature type="compositionally biased region" description="Gly residues" evidence="7">
    <location>
        <begin position="194"/>
        <end position="206"/>
    </location>
</feature>
<dbReference type="FunCoup" id="A0A1X7VEL4">
    <property type="interactions" value="762"/>
</dbReference>
<dbReference type="SUPFAM" id="SSF54928">
    <property type="entry name" value="RNA-binding domain, RBD"/>
    <property type="match status" value="1"/>
</dbReference>
<dbReference type="InterPro" id="IPR035979">
    <property type="entry name" value="RBD_domain_sf"/>
</dbReference>
<evidence type="ECO:0000313" key="9">
    <source>
        <dbReference type="EnsemblMetazoa" id="Aqu2.1.38471_001"/>
    </source>
</evidence>